<reference evidence="5" key="1">
    <citation type="submission" date="2018-12" db="EMBL/GenBank/DDBJ databases">
        <title>Complete genome sequence of an uncultured bacterium of the candidate phylum Bipolaricaulota.</title>
        <authorList>
            <person name="Kadnikov V.V."/>
            <person name="Mardanov A.V."/>
            <person name="Beletsky A.V."/>
            <person name="Frank Y.A."/>
            <person name="Karnachuk O.V."/>
            <person name="Ravin N.V."/>
        </authorList>
    </citation>
    <scope>NUCLEOTIDE SEQUENCE [LARGE SCALE GENOMIC DNA]</scope>
</reference>
<name>A0A410FUB5_BIPS1</name>
<sequence length="487" mass="54556">MIDLTIDEKGRRRAAAQARKRDILIPTLAEMRDPNTIRPEIRDELRRIGLWDVHPRNLFRITWKNEPTKHGGGFGGVNYLEFPPALTGVRARVIALVGKWFPTGAHKVGATFGCLVPRLVTGQFDPTAHKAAWPSTGNYCRGGAYNSALLGCDSIAILPEGMSRERFEWLRKIAGEVIATPGSESNVWEIFQKCKELQATRPDVVIFNQFDEPGNHLWHYAVTGPAMEEVLASKLGEGSRYAGVCLTSGSAGTLGCGDYLKDRYPQSKIAVGESLQCPTLLQAGFGSHRIEGIGDKHVPWIHNVRNTDLVIAIDDEAPMRLIRLFNEPEGRNHLLGQGVPASLVDSLDLVGISGAANILMAVKFAHYYELTERDVVLTVLTDSMELYGSRIEELRQERGPYSATQAAVDHERYLLGATTDHIHELTHPERKRVHNLKYFTWVEQMGKAVEELDAQWYDWPDYWDRIHGQADAIDEVIREFNRLVTEG</sequence>
<evidence type="ECO:0000313" key="4">
    <source>
        <dbReference type="EMBL" id="QAA76669.1"/>
    </source>
</evidence>
<dbReference type="Gene3D" id="3.40.50.1100">
    <property type="match status" value="2"/>
</dbReference>
<comment type="cofactor">
    <cofactor evidence="1">
        <name>pyridoxal 5'-phosphate</name>
        <dbReference type="ChEBI" id="CHEBI:597326"/>
    </cofactor>
</comment>
<organism evidence="4 5">
    <name type="scientific">Bipolaricaulis sibiricus</name>
    <dbReference type="NCBI Taxonomy" id="2501609"/>
    <lineage>
        <taxon>Bacteria</taxon>
        <taxon>Candidatus Bipolaricaulota</taxon>
        <taxon>Candidatus Bipolaricaulia</taxon>
        <taxon>Candidatus Bipolaricaulales</taxon>
        <taxon>Candidatus Bipolaricaulaceae</taxon>
        <taxon>Candidatus Bipolaricaulis</taxon>
    </lineage>
</organism>
<evidence type="ECO:0000259" key="3">
    <source>
        <dbReference type="Pfam" id="PF00291"/>
    </source>
</evidence>
<dbReference type="InterPro" id="IPR050214">
    <property type="entry name" value="Cys_Synth/Cystath_Beta-Synth"/>
</dbReference>
<feature type="domain" description="Tryptophan synthase beta chain-like PALP" evidence="3">
    <location>
        <begin position="119"/>
        <end position="330"/>
    </location>
</feature>
<dbReference type="KEGG" id="bih:BIP78_0903"/>
<dbReference type="Pfam" id="PF00291">
    <property type="entry name" value="PALP"/>
    <property type="match status" value="1"/>
</dbReference>
<dbReference type="GO" id="GO:1901605">
    <property type="term" value="P:alpha-amino acid metabolic process"/>
    <property type="evidence" value="ECO:0007669"/>
    <property type="project" value="UniProtKB-ARBA"/>
</dbReference>
<accession>A0A410FUB5</accession>
<dbReference type="SUPFAM" id="SSF53686">
    <property type="entry name" value="Tryptophan synthase beta subunit-like PLP-dependent enzymes"/>
    <property type="match status" value="1"/>
</dbReference>
<evidence type="ECO:0000256" key="2">
    <source>
        <dbReference type="ARBA" id="ARBA00022898"/>
    </source>
</evidence>
<dbReference type="AlphaFoldDB" id="A0A410FUB5"/>
<proteinExistence type="predicted"/>
<evidence type="ECO:0000313" key="5">
    <source>
        <dbReference type="Proteomes" id="UP000287233"/>
    </source>
</evidence>
<evidence type="ECO:0000256" key="1">
    <source>
        <dbReference type="ARBA" id="ARBA00001933"/>
    </source>
</evidence>
<dbReference type="InterPro" id="IPR001926">
    <property type="entry name" value="TrpB-like_PALP"/>
</dbReference>
<gene>
    <name evidence="4" type="ORF">BIP78_0903</name>
</gene>
<protein>
    <submittedName>
        <fullName evidence="4">Cysteine synthase</fullName>
    </submittedName>
</protein>
<dbReference type="Proteomes" id="UP000287233">
    <property type="component" value="Chromosome"/>
</dbReference>
<dbReference type="PANTHER" id="PTHR10314">
    <property type="entry name" value="CYSTATHIONINE BETA-SYNTHASE"/>
    <property type="match status" value="1"/>
</dbReference>
<dbReference type="EMBL" id="CP034928">
    <property type="protein sequence ID" value="QAA76669.1"/>
    <property type="molecule type" value="Genomic_DNA"/>
</dbReference>
<keyword evidence="2" id="KW-0663">Pyridoxal phosphate</keyword>
<dbReference type="InterPro" id="IPR036052">
    <property type="entry name" value="TrpB-like_PALP_sf"/>
</dbReference>